<dbReference type="GO" id="GO:0022857">
    <property type="term" value="F:transmembrane transporter activity"/>
    <property type="evidence" value="ECO:0007669"/>
    <property type="project" value="InterPro"/>
</dbReference>
<dbReference type="Gene3D" id="2.40.50.100">
    <property type="match status" value="1"/>
</dbReference>
<dbReference type="Pfam" id="PF25954">
    <property type="entry name" value="Beta-barrel_RND_2"/>
    <property type="match status" value="1"/>
</dbReference>
<dbReference type="PANTHER" id="PTHR30097:SF16">
    <property type="entry name" value="CATION EFFLUX SYSTEM (CZCB-LIKE)"/>
    <property type="match status" value="1"/>
</dbReference>
<comment type="similarity">
    <text evidence="1">Belongs to the membrane fusion protein (MFP) (TC 8.A.1) family.</text>
</comment>
<keyword evidence="2" id="KW-0813">Transport</keyword>
<evidence type="ECO:0000256" key="2">
    <source>
        <dbReference type="ARBA" id="ARBA00022448"/>
    </source>
</evidence>
<dbReference type="PROSITE" id="PS51257">
    <property type="entry name" value="PROKAR_LIPOPROTEIN"/>
    <property type="match status" value="1"/>
</dbReference>
<protein>
    <submittedName>
        <fullName evidence="6">Multidrug resistance protein MdtA</fullName>
    </submittedName>
</protein>
<comment type="caution">
    <text evidence="6">The sequence shown here is derived from an EMBL/GenBank/DDBJ whole genome shotgun (WGS) entry which is preliminary data.</text>
</comment>
<evidence type="ECO:0000313" key="6">
    <source>
        <dbReference type="EMBL" id="MPL86312.1"/>
    </source>
</evidence>
<organism evidence="6">
    <name type="scientific">bioreactor metagenome</name>
    <dbReference type="NCBI Taxonomy" id="1076179"/>
    <lineage>
        <taxon>unclassified sequences</taxon>
        <taxon>metagenomes</taxon>
        <taxon>ecological metagenomes</taxon>
    </lineage>
</organism>
<dbReference type="PANTHER" id="PTHR30097">
    <property type="entry name" value="CATION EFFLUX SYSTEM PROTEIN CUSB"/>
    <property type="match status" value="1"/>
</dbReference>
<dbReference type="AlphaFoldDB" id="A0A644V679"/>
<dbReference type="InterPro" id="IPR006143">
    <property type="entry name" value="RND_pump_MFP"/>
</dbReference>
<feature type="domain" description="CzcB-like barrel-sandwich hybrid" evidence="5">
    <location>
        <begin position="79"/>
        <end position="223"/>
    </location>
</feature>
<dbReference type="Pfam" id="PF25973">
    <property type="entry name" value="BSH_CzcB"/>
    <property type="match status" value="1"/>
</dbReference>
<dbReference type="Gene3D" id="2.40.30.170">
    <property type="match status" value="1"/>
</dbReference>
<evidence type="ECO:0000259" key="4">
    <source>
        <dbReference type="Pfam" id="PF25954"/>
    </source>
</evidence>
<dbReference type="SUPFAM" id="SSF111369">
    <property type="entry name" value="HlyD-like secretion proteins"/>
    <property type="match status" value="1"/>
</dbReference>
<reference evidence="6" key="1">
    <citation type="submission" date="2019-08" db="EMBL/GenBank/DDBJ databases">
        <authorList>
            <person name="Kucharzyk K."/>
            <person name="Murdoch R.W."/>
            <person name="Higgins S."/>
            <person name="Loffler F."/>
        </authorList>
    </citation>
    <scope>NUCLEOTIDE SEQUENCE</scope>
</reference>
<dbReference type="GO" id="GO:0016020">
    <property type="term" value="C:membrane"/>
    <property type="evidence" value="ECO:0007669"/>
    <property type="project" value="InterPro"/>
</dbReference>
<dbReference type="InterPro" id="IPR051909">
    <property type="entry name" value="MFP_Cation_Efflux"/>
</dbReference>
<feature type="domain" description="CusB-like beta-barrel" evidence="4">
    <location>
        <begin position="226"/>
        <end position="301"/>
    </location>
</feature>
<accession>A0A644V679</accession>
<gene>
    <name evidence="6" type="primary">mdtA_23</name>
    <name evidence="6" type="ORF">SDC9_32292</name>
</gene>
<name>A0A644V679_9ZZZZ</name>
<feature type="coiled-coil region" evidence="3">
    <location>
        <begin position="153"/>
        <end position="180"/>
    </location>
</feature>
<dbReference type="Gene3D" id="2.40.420.20">
    <property type="match status" value="1"/>
</dbReference>
<dbReference type="NCBIfam" id="TIGR01730">
    <property type="entry name" value="RND_mfp"/>
    <property type="match status" value="1"/>
</dbReference>
<keyword evidence="3" id="KW-0175">Coiled coil</keyword>
<dbReference type="InterPro" id="IPR058647">
    <property type="entry name" value="BSH_CzcB-like"/>
</dbReference>
<dbReference type="EMBL" id="VSSQ01000220">
    <property type="protein sequence ID" value="MPL86312.1"/>
    <property type="molecule type" value="Genomic_DNA"/>
</dbReference>
<dbReference type="InterPro" id="IPR058792">
    <property type="entry name" value="Beta-barrel_RND_2"/>
</dbReference>
<dbReference type="Gene3D" id="1.10.287.470">
    <property type="entry name" value="Helix hairpin bin"/>
    <property type="match status" value="1"/>
</dbReference>
<proteinExistence type="inferred from homology"/>
<sequence>MKVMKKRSFVILLLLVLAATSCKQNPTEQENKEYTINGDTVHIKDKSLLDKIKISRVSFEPVVKEVITAGTVQAIPTQFVYIAPPFSGRIVKSHVKLGQNVKANTPLFEITSPDFTSAQKDFYQAQSERELAQKDLRRKQDLIKNGVGSQKELEEAQNVLNIAEKEYENAVSALKVYQTNPGNMVLGQALVIRAPISGNVIETNIVTGQYINSESNPVATVADLSKVWVVAQVKEKDIRFIHEGDEMDIYIPAYQDKTVKGTVFYIDKSVDEETRSIKVLSICNNYEELLKIGMYTTIHFLDKPTDCIVIPEKALLQDEKNSFVFIQKGETEFIKTVIETSGSKDGKAIVTKGLEKNDVIISEGGYYLK</sequence>
<evidence type="ECO:0000256" key="1">
    <source>
        <dbReference type="ARBA" id="ARBA00009477"/>
    </source>
</evidence>
<evidence type="ECO:0000259" key="5">
    <source>
        <dbReference type="Pfam" id="PF25973"/>
    </source>
</evidence>
<dbReference type="FunFam" id="2.40.30.170:FF:000010">
    <property type="entry name" value="Efflux RND transporter periplasmic adaptor subunit"/>
    <property type="match status" value="1"/>
</dbReference>
<evidence type="ECO:0000256" key="3">
    <source>
        <dbReference type="SAM" id="Coils"/>
    </source>
</evidence>